<evidence type="ECO:0000313" key="4">
    <source>
        <dbReference type="Proteomes" id="UP001190700"/>
    </source>
</evidence>
<dbReference type="GO" id="GO:0030041">
    <property type="term" value="P:actin filament polymerization"/>
    <property type="evidence" value="ECO:0007669"/>
    <property type="project" value="TreeGrafter"/>
</dbReference>
<name>A0AAE0BV37_9CHLO</name>
<gene>
    <name evidence="3" type="ORF">CYMTET_47981</name>
</gene>
<feature type="compositionally biased region" description="Pro residues" evidence="1">
    <location>
        <begin position="277"/>
        <end position="289"/>
    </location>
</feature>
<dbReference type="PRINTS" id="PR01217">
    <property type="entry name" value="PRICHEXTENSN"/>
</dbReference>
<evidence type="ECO:0000256" key="1">
    <source>
        <dbReference type="SAM" id="MobiDB-lite"/>
    </source>
</evidence>
<feature type="transmembrane region" description="Helical" evidence="2">
    <location>
        <begin position="406"/>
        <end position="425"/>
    </location>
</feature>
<sequence>TSSTSLPPTVTTTPAFTTCTTPTSLSASKSTQPAASTKPSFPEPSATLPSAHILHLIRLRHPPPSPRLPPPPAPPPPPPIPQPPPPSPPPPPPFPPPPPCSPPPTVNLAGLQQADSEFVLYSTGTPEDTCLRVFAVDGARRSVTYFYMYTITGPVFLAWNYTAHFGFVPDLCGFEAGTYSMGGEVKFMTSPTLTHSLEGIIQVSLALHHHTPPRPPHIPPLPRALLRHPATTSAFGAATSSSTTTTKAASSAQTTTKPTAVSSKPSTPSVPTDTSSSPPPPPPPSPAPPPWSFAGSYIIAADGVYFGEAGCTSQGFLVGELRTGLGDCLEWCRFHHAAPYVQFHTNSYCGCFDTCDFARPASAYTARATVYRWDSVSNSTNTTASSSEEDDDDSLFSFLELGLSDGAVVGIAVAAVILLGGMLFGKFYKVCFQPYHDFRPAVNQVRVQPRGYYPGMHAGPPMPPHPNGYMHKG</sequence>
<dbReference type="Proteomes" id="UP001190700">
    <property type="component" value="Unassembled WGS sequence"/>
</dbReference>
<keyword evidence="2" id="KW-1133">Transmembrane helix</keyword>
<keyword evidence="2" id="KW-0812">Transmembrane</keyword>
<dbReference type="EMBL" id="LGRX02033192">
    <property type="protein sequence ID" value="KAK3242322.1"/>
    <property type="molecule type" value="Genomic_DNA"/>
</dbReference>
<feature type="compositionally biased region" description="Pro residues" evidence="1">
    <location>
        <begin position="62"/>
        <end position="105"/>
    </location>
</feature>
<keyword evidence="4" id="KW-1185">Reference proteome</keyword>
<proteinExistence type="predicted"/>
<keyword evidence="2" id="KW-0472">Membrane</keyword>
<feature type="region of interest" description="Disordered" evidence="1">
    <location>
        <begin position="234"/>
        <end position="289"/>
    </location>
</feature>
<feature type="region of interest" description="Disordered" evidence="1">
    <location>
        <begin position="1"/>
        <end position="108"/>
    </location>
</feature>
<dbReference type="InterPro" id="IPR051412">
    <property type="entry name" value="Formin_Homology_Diaphanous_sf"/>
</dbReference>
<feature type="compositionally biased region" description="Low complexity" evidence="1">
    <location>
        <begin position="1"/>
        <end position="23"/>
    </location>
</feature>
<feature type="compositionally biased region" description="Polar residues" evidence="1">
    <location>
        <begin position="24"/>
        <end position="39"/>
    </location>
</feature>
<feature type="compositionally biased region" description="Low complexity" evidence="1">
    <location>
        <begin position="234"/>
        <end position="276"/>
    </location>
</feature>
<accession>A0AAE0BV37</accession>
<dbReference type="PANTHER" id="PTHR45691">
    <property type="entry name" value="PROTEIN DIAPHANOUS"/>
    <property type="match status" value="1"/>
</dbReference>
<dbReference type="AlphaFoldDB" id="A0AAE0BV37"/>
<comment type="caution">
    <text evidence="3">The sequence shown here is derived from an EMBL/GenBank/DDBJ whole genome shotgun (WGS) entry which is preliminary data.</text>
</comment>
<dbReference type="PANTHER" id="PTHR45691:SF6">
    <property type="entry name" value="PROTEIN DIAPHANOUS"/>
    <property type="match status" value="1"/>
</dbReference>
<evidence type="ECO:0000256" key="2">
    <source>
        <dbReference type="SAM" id="Phobius"/>
    </source>
</evidence>
<dbReference type="GO" id="GO:0005884">
    <property type="term" value="C:actin filament"/>
    <property type="evidence" value="ECO:0007669"/>
    <property type="project" value="TreeGrafter"/>
</dbReference>
<reference evidence="3 4" key="1">
    <citation type="journal article" date="2015" name="Genome Biol. Evol.">
        <title>Comparative Genomics of a Bacterivorous Green Alga Reveals Evolutionary Causalities and Consequences of Phago-Mixotrophic Mode of Nutrition.</title>
        <authorList>
            <person name="Burns J.A."/>
            <person name="Paasch A."/>
            <person name="Narechania A."/>
            <person name="Kim E."/>
        </authorList>
    </citation>
    <scope>NUCLEOTIDE SEQUENCE [LARGE SCALE GENOMIC DNA]</scope>
    <source>
        <strain evidence="3 4">PLY_AMNH</strain>
    </source>
</reference>
<protein>
    <submittedName>
        <fullName evidence="3">Uncharacterized protein</fullName>
    </submittedName>
</protein>
<evidence type="ECO:0000313" key="3">
    <source>
        <dbReference type="EMBL" id="KAK3242322.1"/>
    </source>
</evidence>
<organism evidence="3 4">
    <name type="scientific">Cymbomonas tetramitiformis</name>
    <dbReference type="NCBI Taxonomy" id="36881"/>
    <lineage>
        <taxon>Eukaryota</taxon>
        <taxon>Viridiplantae</taxon>
        <taxon>Chlorophyta</taxon>
        <taxon>Pyramimonadophyceae</taxon>
        <taxon>Pyramimonadales</taxon>
        <taxon>Pyramimonadaceae</taxon>
        <taxon>Cymbomonas</taxon>
    </lineage>
</organism>
<feature type="non-terminal residue" evidence="3">
    <location>
        <position position="1"/>
    </location>
</feature>